<sequence>IRLKMDAALTDSCTSPPSPDFSLDSSSPFQTKKLKTKALPPVKYLEGEVIWAKFNRRPWWPCQKNLIILPYISLCDYVSEPPNRTNRQYFLKTFGEPEEQAWVPEQSTHIFVGGYQFNNLPFVRGSGRQQDENTRHSVISETSFQLNGYYDTFLKPL</sequence>
<name>A0A672RX65_SINGR</name>
<keyword evidence="3" id="KW-1185">Reference proteome</keyword>
<dbReference type="AlphaFoldDB" id="A0A672RX65"/>
<evidence type="ECO:0000313" key="3">
    <source>
        <dbReference type="Proteomes" id="UP000472262"/>
    </source>
</evidence>
<protein>
    <recommendedName>
        <fullName evidence="1">PWWP domain-containing protein</fullName>
    </recommendedName>
</protein>
<dbReference type="SUPFAM" id="SSF63748">
    <property type="entry name" value="Tudor/PWWP/MBT"/>
    <property type="match status" value="1"/>
</dbReference>
<reference evidence="2" key="1">
    <citation type="submission" date="2025-08" db="UniProtKB">
        <authorList>
            <consortium name="Ensembl"/>
        </authorList>
    </citation>
    <scope>IDENTIFICATION</scope>
</reference>
<reference evidence="2" key="2">
    <citation type="submission" date="2025-09" db="UniProtKB">
        <authorList>
            <consortium name="Ensembl"/>
        </authorList>
    </citation>
    <scope>IDENTIFICATION</scope>
</reference>
<evidence type="ECO:0000313" key="2">
    <source>
        <dbReference type="Ensembl" id="ENSSGRP00000093399.1"/>
    </source>
</evidence>
<proteinExistence type="predicted"/>
<dbReference type="PROSITE" id="PS50812">
    <property type="entry name" value="PWWP"/>
    <property type="match status" value="1"/>
</dbReference>
<accession>A0A672RX65</accession>
<evidence type="ECO:0000259" key="1">
    <source>
        <dbReference type="PROSITE" id="PS50812"/>
    </source>
</evidence>
<dbReference type="InterPro" id="IPR000313">
    <property type="entry name" value="PWWP_dom"/>
</dbReference>
<dbReference type="Pfam" id="PF00855">
    <property type="entry name" value="PWWP"/>
    <property type="match status" value="1"/>
</dbReference>
<dbReference type="InParanoid" id="A0A672RX65"/>
<organism evidence="2 3">
    <name type="scientific">Sinocyclocheilus grahami</name>
    <name type="common">Dianchi golden-line fish</name>
    <name type="synonym">Barbus grahami</name>
    <dbReference type="NCBI Taxonomy" id="75366"/>
    <lineage>
        <taxon>Eukaryota</taxon>
        <taxon>Metazoa</taxon>
        <taxon>Chordata</taxon>
        <taxon>Craniata</taxon>
        <taxon>Vertebrata</taxon>
        <taxon>Euteleostomi</taxon>
        <taxon>Actinopterygii</taxon>
        <taxon>Neopterygii</taxon>
        <taxon>Teleostei</taxon>
        <taxon>Ostariophysi</taxon>
        <taxon>Cypriniformes</taxon>
        <taxon>Cyprinidae</taxon>
        <taxon>Cyprininae</taxon>
        <taxon>Sinocyclocheilus</taxon>
    </lineage>
</organism>
<dbReference type="Gene3D" id="2.30.30.140">
    <property type="match status" value="1"/>
</dbReference>
<feature type="domain" description="PWWP" evidence="1">
    <location>
        <begin position="46"/>
        <end position="114"/>
    </location>
</feature>
<dbReference type="Ensembl" id="ENSSGRT00000099398.1">
    <property type="protein sequence ID" value="ENSSGRP00000093399.1"/>
    <property type="gene ID" value="ENSSGRG00000046771.1"/>
</dbReference>
<dbReference type="Proteomes" id="UP000472262">
    <property type="component" value="Unassembled WGS sequence"/>
</dbReference>